<dbReference type="Gene3D" id="3.30.450.20">
    <property type="entry name" value="PAS domain"/>
    <property type="match status" value="2"/>
</dbReference>
<evidence type="ECO:0000256" key="4">
    <source>
        <dbReference type="ARBA" id="ARBA00022989"/>
    </source>
</evidence>
<dbReference type="CDD" id="cd12912">
    <property type="entry name" value="PDC2_MCP_like"/>
    <property type="match status" value="1"/>
</dbReference>
<feature type="transmembrane region" description="Helical" evidence="6">
    <location>
        <begin position="386"/>
        <end position="409"/>
    </location>
</feature>
<dbReference type="Proteomes" id="UP000641646">
    <property type="component" value="Unassembled WGS sequence"/>
</dbReference>
<feature type="domain" description="Cache" evidence="7">
    <location>
        <begin position="97"/>
        <end position="341"/>
    </location>
</feature>
<gene>
    <name evidence="8" type="ORF">H6G03_15295</name>
</gene>
<evidence type="ECO:0000256" key="2">
    <source>
        <dbReference type="ARBA" id="ARBA00022475"/>
    </source>
</evidence>
<dbReference type="GO" id="GO:0005886">
    <property type="term" value="C:plasma membrane"/>
    <property type="evidence" value="ECO:0007669"/>
    <property type="project" value="UniProtKB-SubCell"/>
</dbReference>
<dbReference type="AlphaFoldDB" id="A0A926VF42"/>
<feature type="transmembrane region" description="Helical" evidence="6">
    <location>
        <begin position="727"/>
        <end position="745"/>
    </location>
</feature>
<evidence type="ECO:0000256" key="5">
    <source>
        <dbReference type="ARBA" id="ARBA00023136"/>
    </source>
</evidence>
<organism evidence="8 9">
    <name type="scientific">Aerosakkonema funiforme FACHB-1375</name>
    <dbReference type="NCBI Taxonomy" id="2949571"/>
    <lineage>
        <taxon>Bacteria</taxon>
        <taxon>Bacillati</taxon>
        <taxon>Cyanobacteriota</taxon>
        <taxon>Cyanophyceae</taxon>
        <taxon>Oscillatoriophycideae</taxon>
        <taxon>Aerosakkonematales</taxon>
        <taxon>Aerosakkonemataceae</taxon>
        <taxon>Aerosakkonema</taxon>
    </lineage>
</organism>
<keyword evidence="3 6" id="KW-0812">Transmembrane</keyword>
<evidence type="ECO:0000256" key="1">
    <source>
        <dbReference type="ARBA" id="ARBA00004651"/>
    </source>
</evidence>
<feature type="transmembrane region" description="Helical" evidence="6">
    <location>
        <begin position="685"/>
        <end position="707"/>
    </location>
</feature>
<dbReference type="Pfam" id="PF02743">
    <property type="entry name" value="dCache_1"/>
    <property type="match status" value="1"/>
</dbReference>
<proteinExistence type="predicted"/>
<dbReference type="CDD" id="cd12913">
    <property type="entry name" value="PDC1_MCP_like"/>
    <property type="match status" value="1"/>
</dbReference>
<evidence type="ECO:0000313" key="9">
    <source>
        <dbReference type="Proteomes" id="UP000641646"/>
    </source>
</evidence>
<evidence type="ECO:0000313" key="8">
    <source>
        <dbReference type="EMBL" id="MBD2182445.1"/>
    </source>
</evidence>
<evidence type="ECO:0000259" key="7">
    <source>
        <dbReference type="Pfam" id="PF02743"/>
    </source>
</evidence>
<dbReference type="EMBL" id="JACJPW010000036">
    <property type="protein sequence ID" value="MBD2182445.1"/>
    <property type="molecule type" value="Genomic_DNA"/>
</dbReference>
<evidence type="ECO:0000256" key="3">
    <source>
        <dbReference type="ARBA" id="ARBA00022692"/>
    </source>
</evidence>
<feature type="transmembrane region" description="Helical" evidence="6">
    <location>
        <begin position="359"/>
        <end position="380"/>
    </location>
</feature>
<keyword evidence="9" id="KW-1185">Reference proteome</keyword>
<protein>
    <submittedName>
        <fullName evidence="8">Cache 3/Cache 2 fusion domain-containing protein</fullName>
    </submittedName>
</protein>
<sequence length="746" mass="85641">MKRVKTQIISQKLVDLNAEREEEPAAEGTTEIATEDNTVQVNPQLRKVQKLIFDCSTILCGISLFLASYGFYSYSEERNQVIQKAEINARQETVYASRKIEQELRKLQGAANGIAYDLTSGKLKDEQLTTRLQQEIERNADFVAIGAAYQPFVYSRRRLYAPFYGRKDGTIKLNQIEDKNDYTKPVPENEWYFNALRNDFVWAEPYIDKYSDALIVDYNVRFSRTNPKTKKEEPAGVIYANYSIEKLKRLMATLNLGKSGYGFLLSKKGVFIAHPIDEYVKNQKTIFDLATETDKKEIRELGEKAIKGESTIIEYQNEITGQSSWMIVEPLPLNGWSLGVVVIKDESSSDNTTLRRKTIVLWLELILFVFFLSILSFRAHRGSVKSLWAVACTYSILCVAAIGIIWNIALSERAYKNSRNILLNKATVDNLLAPQNAIAEELKQEPPLYIPTGVYIQSLKFTGTNDVFVTGYVWQKYNKNIPESVNRGFILPEASDIQISDPEKFVTNNTDLLRWYFEGTIRQNFNFSKYPFDYNDVWLRLWPKDINRLDLNRTVILVPDLTSYDLINPVSKPGLEEDFVTENWNIESSFFEYKLKKYNSNFGGSGFGKKNYPELYFTVIFKRAFIGIFIARIVPLSVVAILLFSIMLMADDRGMEVVGACAGFIFIVILDQITVRQQVTATGIIYLEYFYFAIYFFILLVALDAIILTFNSNIPLIQYKNNLIPKLLYWPGLLTTLLIVTILVFY</sequence>
<keyword evidence="5 6" id="KW-0472">Membrane</keyword>
<name>A0A926VF42_9CYAN</name>
<reference evidence="8" key="1">
    <citation type="journal article" date="2015" name="ISME J.">
        <title>Draft Genome Sequence of Streptomyces incarnatus NRRL8089, which Produces the Nucleoside Antibiotic Sinefungin.</title>
        <authorList>
            <person name="Oshima K."/>
            <person name="Hattori M."/>
            <person name="Shimizu H."/>
            <person name="Fukuda K."/>
            <person name="Nemoto M."/>
            <person name="Inagaki K."/>
            <person name="Tamura T."/>
        </authorList>
    </citation>
    <scope>NUCLEOTIDE SEQUENCE</scope>
    <source>
        <strain evidence="8">FACHB-1375</strain>
    </source>
</reference>
<feature type="transmembrane region" description="Helical" evidence="6">
    <location>
        <begin position="624"/>
        <end position="648"/>
    </location>
</feature>
<evidence type="ECO:0000256" key="6">
    <source>
        <dbReference type="SAM" id="Phobius"/>
    </source>
</evidence>
<accession>A0A926VF42</accession>
<comment type="subcellular location">
    <subcellularLocation>
        <location evidence="1">Cell membrane</location>
        <topology evidence="1">Multi-pass membrane protein</topology>
    </subcellularLocation>
</comment>
<keyword evidence="2" id="KW-1003">Cell membrane</keyword>
<feature type="transmembrane region" description="Helical" evidence="6">
    <location>
        <begin position="654"/>
        <end position="673"/>
    </location>
</feature>
<reference evidence="8" key="2">
    <citation type="submission" date="2020-08" db="EMBL/GenBank/DDBJ databases">
        <authorList>
            <person name="Chen M."/>
            <person name="Teng W."/>
            <person name="Zhao L."/>
            <person name="Hu C."/>
            <person name="Zhou Y."/>
            <person name="Han B."/>
            <person name="Song L."/>
            <person name="Shu W."/>
        </authorList>
    </citation>
    <scope>NUCLEOTIDE SEQUENCE</scope>
    <source>
        <strain evidence="8">FACHB-1375</strain>
    </source>
</reference>
<keyword evidence="4 6" id="KW-1133">Transmembrane helix</keyword>
<dbReference type="InterPro" id="IPR033479">
    <property type="entry name" value="dCache_1"/>
</dbReference>
<comment type="caution">
    <text evidence="8">The sequence shown here is derived from an EMBL/GenBank/DDBJ whole genome shotgun (WGS) entry which is preliminary data.</text>
</comment>